<dbReference type="PROSITE" id="PS50043">
    <property type="entry name" value="HTH_LUXR_2"/>
    <property type="match status" value="1"/>
</dbReference>
<evidence type="ECO:0000256" key="2">
    <source>
        <dbReference type="PROSITE-ProRule" id="PRU00169"/>
    </source>
</evidence>
<feature type="modified residue" description="4-aspartylphosphate" evidence="2">
    <location>
        <position position="54"/>
    </location>
</feature>
<dbReference type="AlphaFoldDB" id="A0A939T606"/>
<dbReference type="Gene3D" id="3.40.50.2300">
    <property type="match status" value="1"/>
</dbReference>
<dbReference type="GO" id="GO:0006355">
    <property type="term" value="P:regulation of DNA-templated transcription"/>
    <property type="evidence" value="ECO:0007669"/>
    <property type="project" value="InterPro"/>
</dbReference>
<dbReference type="GO" id="GO:0003677">
    <property type="term" value="F:DNA binding"/>
    <property type="evidence" value="ECO:0007669"/>
    <property type="project" value="UniProtKB-KW"/>
</dbReference>
<dbReference type="InterPro" id="IPR011006">
    <property type="entry name" value="CheY-like_superfamily"/>
</dbReference>
<comment type="caution">
    <text evidence="5">The sequence shown here is derived from an EMBL/GenBank/DDBJ whole genome shotgun (WGS) entry which is preliminary data.</text>
</comment>
<dbReference type="Pfam" id="PF00196">
    <property type="entry name" value="GerE"/>
    <property type="match status" value="1"/>
</dbReference>
<name>A0A939T606_9ACTN</name>
<dbReference type="InterPro" id="IPR016032">
    <property type="entry name" value="Sig_transdc_resp-reg_C-effctor"/>
</dbReference>
<dbReference type="Pfam" id="PF00072">
    <property type="entry name" value="Response_reg"/>
    <property type="match status" value="1"/>
</dbReference>
<sequence length="201" mass="21333">MIRVLIAEEAPLLRSGLVAFLGGLNDVEVVASIGSGEKIVSVGLAFQPEVGLIDVDLPGVDGFAASRALQEALPDCRTVLMAARRRPGDLRRAVAVRAAGLVMKNTSPDGLVAAIRRVAGGRRFVDPDLAFTELGAAQNPLTDRELEVLTLASQGFTAAQIAESLVLTIGTVRNHLSRINRKVGARNRVHAIRIAEKSGWL</sequence>
<dbReference type="SUPFAM" id="SSF46894">
    <property type="entry name" value="C-terminal effector domain of the bipartite response regulators"/>
    <property type="match status" value="1"/>
</dbReference>
<dbReference type="PANTHER" id="PTHR43214:SF42">
    <property type="entry name" value="TRANSCRIPTIONAL REGULATORY PROTEIN DESR"/>
    <property type="match status" value="1"/>
</dbReference>
<dbReference type="PRINTS" id="PR00038">
    <property type="entry name" value="HTHLUXR"/>
</dbReference>
<dbReference type="PROSITE" id="PS50110">
    <property type="entry name" value="RESPONSE_REGULATORY"/>
    <property type="match status" value="1"/>
</dbReference>
<dbReference type="SMART" id="SM00448">
    <property type="entry name" value="REC"/>
    <property type="match status" value="1"/>
</dbReference>
<dbReference type="InterPro" id="IPR001789">
    <property type="entry name" value="Sig_transdc_resp-reg_receiver"/>
</dbReference>
<evidence type="ECO:0000313" key="5">
    <source>
        <dbReference type="EMBL" id="MBO2451298.1"/>
    </source>
</evidence>
<dbReference type="Proteomes" id="UP000669179">
    <property type="component" value="Unassembled WGS sequence"/>
</dbReference>
<evidence type="ECO:0000313" key="6">
    <source>
        <dbReference type="Proteomes" id="UP000669179"/>
    </source>
</evidence>
<dbReference type="SMART" id="SM00421">
    <property type="entry name" value="HTH_LUXR"/>
    <property type="match status" value="1"/>
</dbReference>
<evidence type="ECO:0000259" key="3">
    <source>
        <dbReference type="PROSITE" id="PS50043"/>
    </source>
</evidence>
<proteinExistence type="predicted"/>
<dbReference type="InterPro" id="IPR000792">
    <property type="entry name" value="Tscrpt_reg_LuxR_C"/>
</dbReference>
<feature type="domain" description="HTH luxR-type" evidence="3">
    <location>
        <begin position="134"/>
        <end position="199"/>
    </location>
</feature>
<dbReference type="GO" id="GO:0000160">
    <property type="term" value="P:phosphorelay signal transduction system"/>
    <property type="evidence" value="ECO:0007669"/>
    <property type="project" value="InterPro"/>
</dbReference>
<keyword evidence="2" id="KW-0597">Phosphoprotein</keyword>
<feature type="domain" description="Response regulatory" evidence="4">
    <location>
        <begin position="3"/>
        <end position="119"/>
    </location>
</feature>
<dbReference type="PANTHER" id="PTHR43214">
    <property type="entry name" value="TWO-COMPONENT RESPONSE REGULATOR"/>
    <property type="match status" value="1"/>
</dbReference>
<gene>
    <name evidence="5" type="ORF">J4573_29690</name>
</gene>
<dbReference type="SUPFAM" id="SSF52172">
    <property type="entry name" value="CheY-like"/>
    <property type="match status" value="1"/>
</dbReference>
<keyword evidence="6" id="KW-1185">Reference proteome</keyword>
<evidence type="ECO:0000256" key="1">
    <source>
        <dbReference type="ARBA" id="ARBA00023125"/>
    </source>
</evidence>
<protein>
    <submittedName>
        <fullName evidence="5">Response regulator transcription factor</fullName>
    </submittedName>
</protein>
<dbReference type="CDD" id="cd06170">
    <property type="entry name" value="LuxR_C_like"/>
    <property type="match status" value="1"/>
</dbReference>
<organism evidence="5 6">
    <name type="scientific">Actinomadura barringtoniae</name>
    <dbReference type="NCBI Taxonomy" id="1427535"/>
    <lineage>
        <taxon>Bacteria</taxon>
        <taxon>Bacillati</taxon>
        <taxon>Actinomycetota</taxon>
        <taxon>Actinomycetes</taxon>
        <taxon>Streptosporangiales</taxon>
        <taxon>Thermomonosporaceae</taxon>
        <taxon>Actinomadura</taxon>
    </lineage>
</organism>
<dbReference type="InterPro" id="IPR039420">
    <property type="entry name" value="WalR-like"/>
</dbReference>
<dbReference type="EMBL" id="JAGEOJ010000012">
    <property type="protein sequence ID" value="MBO2451298.1"/>
    <property type="molecule type" value="Genomic_DNA"/>
</dbReference>
<dbReference type="PROSITE" id="PS00622">
    <property type="entry name" value="HTH_LUXR_1"/>
    <property type="match status" value="1"/>
</dbReference>
<keyword evidence="1" id="KW-0238">DNA-binding</keyword>
<accession>A0A939T606</accession>
<reference evidence="5" key="1">
    <citation type="submission" date="2021-03" db="EMBL/GenBank/DDBJ databases">
        <authorList>
            <person name="Kanchanasin P."/>
            <person name="Saeng-In P."/>
            <person name="Phongsopitanun W."/>
            <person name="Yuki M."/>
            <person name="Kudo T."/>
            <person name="Ohkuma M."/>
            <person name="Tanasupawat S."/>
        </authorList>
    </citation>
    <scope>NUCLEOTIDE SEQUENCE</scope>
    <source>
        <strain evidence="5">GKU 128</strain>
    </source>
</reference>
<evidence type="ECO:0000259" key="4">
    <source>
        <dbReference type="PROSITE" id="PS50110"/>
    </source>
</evidence>